<evidence type="ECO:0000313" key="3">
    <source>
        <dbReference type="EMBL" id="SJN41725.1"/>
    </source>
</evidence>
<feature type="domain" description="DUF6457" evidence="2">
    <location>
        <begin position="9"/>
        <end position="74"/>
    </location>
</feature>
<name>A0A1R4KC42_9ACTN</name>
<protein>
    <recommendedName>
        <fullName evidence="2">DUF6457 domain-containing protein</fullName>
    </recommendedName>
</protein>
<dbReference type="OrthoDB" id="4408226at2"/>
<feature type="domain" description="DUF6457" evidence="2">
    <location>
        <begin position="92"/>
        <end position="171"/>
    </location>
</feature>
<proteinExistence type="predicted"/>
<dbReference type="RefSeq" id="WP_094765560.1">
    <property type="nucleotide sequence ID" value="NZ_FUKQ01000047.1"/>
</dbReference>
<accession>A0A1R4KC42</accession>
<organism evidence="3 4">
    <name type="scientific">Luteococcus japonicus LSP_Lj1</name>
    <dbReference type="NCBI Taxonomy" id="1255658"/>
    <lineage>
        <taxon>Bacteria</taxon>
        <taxon>Bacillati</taxon>
        <taxon>Actinomycetota</taxon>
        <taxon>Actinomycetes</taxon>
        <taxon>Propionibacteriales</taxon>
        <taxon>Propionibacteriaceae</taxon>
        <taxon>Luteococcus</taxon>
    </lineage>
</organism>
<evidence type="ECO:0000313" key="4">
    <source>
        <dbReference type="Proteomes" id="UP000188342"/>
    </source>
</evidence>
<dbReference type="Pfam" id="PF20058">
    <property type="entry name" value="DUF6457"/>
    <property type="match status" value="2"/>
</dbReference>
<evidence type="ECO:0000256" key="1">
    <source>
        <dbReference type="SAM" id="MobiDB-lite"/>
    </source>
</evidence>
<feature type="region of interest" description="Disordered" evidence="1">
    <location>
        <begin position="166"/>
        <end position="187"/>
    </location>
</feature>
<dbReference type="STRING" id="1255658.FM114_13000"/>
<feature type="compositionally biased region" description="Polar residues" evidence="1">
    <location>
        <begin position="166"/>
        <end position="175"/>
    </location>
</feature>
<dbReference type="InterPro" id="IPR045598">
    <property type="entry name" value="DUF6457"/>
</dbReference>
<dbReference type="EMBL" id="FUKQ01000047">
    <property type="protein sequence ID" value="SJN41725.1"/>
    <property type="molecule type" value="Genomic_DNA"/>
</dbReference>
<reference evidence="3 4" key="1">
    <citation type="submission" date="2017-02" db="EMBL/GenBank/DDBJ databases">
        <authorList>
            <person name="Peterson S.W."/>
        </authorList>
    </citation>
    <scope>NUCLEOTIDE SEQUENCE [LARGE SCALE GENOMIC DNA]</scope>
    <source>
        <strain evidence="3 4">LSP_Lj1</strain>
    </source>
</reference>
<sequence length="187" mass="19855">MHLDETQPSPDLQPWLETACRAVGIPSHRLDTAALIALAGQVAASGLRPMAPVAAHIWGLALSRGGDPETTRRAIIESLPAQPVATHEREDRQHWQLFVQGCCHRLQLAPGLVPLEEIPALTREVAHASIRPMAPVVAHLLGLTTDAGPTLRERTDAVLEALSRAATVSGQQTEAGPTGNPDPQVAS</sequence>
<dbReference type="Proteomes" id="UP000188342">
    <property type="component" value="Unassembled WGS sequence"/>
</dbReference>
<evidence type="ECO:0000259" key="2">
    <source>
        <dbReference type="Pfam" id="PF20058"/>
    </source>
</evidence>
<keyword evidence="4" id="KW-1185">Reference proteome</keyword>
<dbReference type="AlphaFoldDB" id="A0A1R4KC42"/>
<gene>
    <name evidence="3" type="ORF">FM114_13000</name>
</gene>